<organism evidence="4 5">
    <name type="scientific">Oceanidesulfovibrio marinus</name>
    <dbReference type="NCBI Taxonomy" id="370038"/>
    <lineage>
        <taxon>Bacteria</taxon>
        <taxon>Pseudomonadati</taxon>
        <taxon>Thermodesulfobacteriota</taxon>
        <taxon>Desulfovibrionia</taxon>
        <taxon>Desulfovibrionales</taxon>
        <taxon>Desulfovibrionaceae</taxon>
        <taxon>Oceanidesulfovibrio</taxon>
    </lineage>
</organism>
<dbReference type="GO" id="GO:0046872">
    <property type="term" value="F:metal ion binding"/>
    <property type="evidence" value="ECO:0007669"/>
    <property type="project" value="UniProtKB-KW"/>
</dbReference>
<dbReference type="EMBL" id="CP039543">
    <property type="protein sequence ID" value="QJT09403.1"/>
    <property type="molecule type" value="Genomic_DNA"/>
</dbReference>
<evidence type="ECO:0000313" key="4">
    <source>
        <dbReference type="EMBL" id="TVM33630.1"/>
    </source>
</evidence>
<evidence type="ECO:0000313" key="6">
    <source>
        <dbReference type="Proteomes" id="UP000503251"/>
    </source>
</evidence>
<dbReference type="RefSeq" id="WP_144305296.1">
    <property type="nucleotide sequence ID" value="NZ_CP039543.1"/>
</dbReference>
<keyword evidence="1" id="KW-0479">Metal-binding</keyword>
<dbReference type="EMBL" id="QMIF01000006">
    <property type="protein sequence ID" value="TVM33630.1"/>
    <property type="molecule type" value="Genomic_DNA"/>
</dbReference>
<evidence type="ECO:0000313" key="3">
    <source>
        <dbReference type="EMBL" id="QJT09403.1"/>
    </source>
</evidence>
<evidence type="ECO:0000256" key="1">
    <source>
        <dbReference type="ARBA" id="ARBA00022723"/>
    </source>
</evidence>
<evidence type="ECO:0000313" key="5">
    <source>
        <dbReference type="Proteomes" id="UP000434052"/>
    </source>
</evidence>
<accession>A0A6P1ZFU3</accession>
<dbReference type="PANTHER" id="PTHR35848">
    <property type="entry name" value="OXALATE-BINDING PROTEIN"/>
    <property type="match status" value="1"/>
</dbReference>
<dbReference type="InterPro" id="IPR014710">
    <property type="entry name" value="RmlC-like_jellyroll"/>
</dbReference>
<keyword evidence="6" id="KW-1185">Reference proteome</keyword>
<proteinExistence type="predicted"/>
<protein>
    <submittedName>
        <fullName evidence="3">Cupin domain-containing protein</fullName>
    </submittedName>
</protein>
<reference evidence="3 6" key="2">
    <citation type="submission" date="2019-04" db="EMBL/GenBank/DDBJ databases">
        <title>Isolation and culture of sulfate reducing bacteria from the cold seep of the South China Sea.</title>
        <authorList>
            <person name="Sun C."/>
            <person name="Liu R."/>
        </authorList>
    </citation>
    <scope>NUCLEOTIDE SEQUENCE [LARGE SCALE GENOMIC DNA]</scope>
    <source>
        <strain evidence="3 6">CS1</strain>
    </source>
</reference>
<dbReference type="Gene3D" id="2.60.120.10">
    <property type="entry name" value="Jelly Rolls"/>
    <property type="match status" value="1"/>
</dbReference>
<dbReference type="PANTHER" id="PTHR35848:SF6">
    <property type="entry name" value="CUPIN TYPE-2 DOMAIN-CONTAINING PROTEIN"/>
    <property type="match status" value="1"/>
</dbReference>
<dbReference type="SUPFAM" id="SSF51182">
    <property type="entry name" value="RmlC-like cupins"/>
    <property type="match status" value="1"/>
</dbReference>
<dbReference type="OrthoDB" id="9791297at2"/>
<dbReference type="InterPro" id="IPR051610">
    <property type="entry name" value="GPI/OXD"/>
</dbReference>
<feature type="domain" description="Cupin type-2" evidence="2">
    <location>
        <begin position="39"/>
        <end position="108"/>
    </location>
</feature>
<name>A0A6P1ZFU3_9BACT</name>
<dbReference type="Proteomes" id="UP000503251">
    <property type="component" value="Chromosome"/>
</dbReference>
<dbReference type="Proteomes" id="UP000434052">
    <property type="component" value="Unassembled WGS sequence"/>
</dbReference>
<reference evidence="4 5" key="1">
    <citation type="submission" date="2018-06" db="EMBL/GenBank/DDBJ databases">
        <title>Complete genome of Desulfovibrio marinus P48SEP.</title>
        <authorList>
            <person name="Crispim J.S."/>
            <person name="Vidigal P.M.P."/>
            <person name="Silva L.C.F."/>
            <person name="Araujo L.C."/>
            <person name="Laguardia C.N."/>
            <person name="Dias R.S."/>
            <person name="Sousa M.P."/>
            <person name="Paula S.O."/>
            <person name="Silva C."/>
        </authorList>
    </citation>
    <scope>NUCLEOTIDE SEQUENCE [LARGE SCALE GENOMIC DNA]</scope>
    <source>
        <strain evidence="4 5">P48SEP</strain>
    </source>
</reference>
<dbReference type="Pfam" id="PF07883">
    <property type="entry name" value="Cupin_2"/>
    <property type="match status" value="1"/>
</dbReference>
<gene>
    <name evidence="4" type="ORF">DQK91_10375</name>
    <name evidence="3" type="ORF">E8L03_10815</name>
</gene>
<sequence length="124" mass="14327">MFFDISKLTQLKAPASEERFAKLIFDNRVIKEAPLSMAYFTFKPGQIGPRHVHQSEVEVYLCTKGKGMVLIEDEPHVLTPDTLLYIPPRMFHETRNIGDGNFEFYAIFGPMVNFDNIRAWEEVS</sequence>
<evidence type="ECO:0000259" key="2">
    <source>
        <dbReference type="Pfam" id="PF07883"/>
    </source>
</evidence>
<dbReference type="InterPro" id="IPR011051">
    <property type="entry name" value="RmlC_Cupin_sf"/>
</dbReference>
<dbReference type="InterPro" id="IPR013096">
    <property type="entry name" value="Cupin_2"/>
</dbReference>
<dbReference type="AlphaFoldDB" id="A0A6P1ZFU3"/>